<gene>
    <name evidence="3" type="ORF">PMAYCL1PPCAC_12334</name>
</gene>
<dbReference type="PROSITE" id="PS51192">
    <property type="entry name" value="HELICASE_ATP_BIND_1"/>
    <property type="match status" value="1"/>
</dbReference>
<evidence type="ECO:0000256" key="1">
    <source>
        <dbReference type="SAM" id="MobiDB-lite"/>
    </source>
</evidence>
<dbReference type="GO" id="GO:0003676">
    <property type="term" value="F:nucleic acid binding"/>
    <property type="evidence" value="ECO:0007669"/>
    <property type="project" value="InterPro"/>
</dbReference>
<sequence length="814" mass="93008">AVETYFPLMKDGDINRDLMSFSKLYLDEIVGTIVDRWMDAPLGDFLDAIDATDIELKRPVREDVEWLVDCLLRSTRGFLLLYNYLSATNRSLLDLMTLSNEGLFKDVVDNFKRYFLCDAPDVVMQRLKVMVEKIEIDSDGENANESDDEKEYDKREGKETEEAELWENQDEFGYRETVLDKIAAVFDPEFAHSSLVRAYSALKDVVDPLDTPHNAASMRYGPWARAILRQLPRMSPDKEELPDFPSVVYKFAHACENDPNNRVAIMYLLPDYQSKLDARNATIRARHEKGGIKMETVKEMITKCRPTADYAHLRKEPIHEYQTIAMPINLREYQKELVEKANTGENTVIVAPTGSGKTVVAAQIMRHHVMQRKAANKPYRMIMVVPKIPLVEQQLKQLHQYMSDVVYSTYIHGDMVFEGQGKVDKVLCAELIVMTAQILINLLESVRKGERLFVSDMTMLILDECHHCCSNHPYAQLMSIIRGWEHPSKPQIVGLTASLGVGKDGTLQEDSAYDHVVSLLARMTATSISTVVMHEKELQTHVQLPVDDIKDVRRSMGSDPPFTAQLRNFMNEINKSIRDRLREMAGLSNDSGAIIPKSLVLTKVNYDETEKYGGRIDAIKQAIVPMKDGMEKAHLNMALDILKVCNMAWAMNDLLESSAVWLMMKNEMNTLRQEGNPTHPSIIQFYSNYSNSLESCRNLEDDCDMLRALRTELTNQMRRNRHSKVIIFVSTREMSKALSDYINERKEQLELGTRECDFIISSKARGVGTVSSHPLIRKLHSISSETTNWQCSWRLLWQRKDWMCPSAISSSSTT</sequence>
<comment type="caution">
    <text evidence="3">The sequence shown here is derived from an EMBL/GenBank/DDBJ whole genome shotgun (WGS) entry which is preliminary data.</text>
</comment>
<dbReference type="GO" id="GO:0005524">
    <property type="term" value="F:ATP binding"/>
    <property type="evidence" value="ECO:0007669"/>
    <property type="project" value="InterPro"/>
</dbReference>
<dbReference type="AlphaFoldDB" id="A0AAN5CG08"/>
<dbReference type="PANTHER" id="PTHR14074:SF16">
    <property type="entry name" value="ANTIVIRAL INNATE IMMUNE RESPONSE RECEPTOR RIG-I"/>
    <property type="match status" value="1"/>
</dbReference>
<dbReference type="InterPro" id="IPR027417">
    <property type="entry name" value="P-loop_NTPase"/>
</dbReference>
<name>A0AAN5CG08_9BILA</name>
<dbReference type="GO" id="GO:0005737">
    <property type="term" value="C:cytoplasm"/>
    <property type="evidence" value="ECO:0007669"/>
    <property type="project" value="TreeGrafter"/>
</dbReference>
<dbReference type="PANTHER" id="PTHR14074">
    <property type="entry name" value="HELICASE WITH DEATH DOMAIN-RELATED"/>
    <property type="match status" value="1"/>
</dbReference>
<evidence type="ECO:0000313" key="3">
    <source>
        <dbReference type="EMBL" id="GMR42139.1"/>
    </source>
</evidence>
<feature type="non-terminal residue" evidence="3">
    <location>
        <position position="1"/>
    </location>
</feature>
<feature type="compositionally biased region" description="Basic and acidic residues" evidence="1">
    <location>
        <begin position="151"/>
        <end position="160"/>
    </location>
</feature>
<feature type="compositionally biased region" description="Acidic residues" evidence="1">
    <location>
        <begin position="138"/>
        <end position="150"/>
    </location>
</feature>
<dbReference type="SMART" id="SM00487">
    <property type="entry name" value="DEXDc"/>
    <property type="match status" value="1"/>
</dbReference>
<feature type="region of interest" description="Disordered" evidence="1">
    <location>
        <begin position="138"/>
        <end position="162"/>
    </location>
</feature>
<dbReference type="InterPro" id="IPR011545">
    <property type="entry name" value="DEAD/DEAH_box_helicase_dom"/>
</dbReference>
<dbReference type="SUPFAM" id="SSF52540">
    <property type="entry name" value="P-loop containing nucleoside triphosphate hydrolases"/>
    <property type="match status" value="2"/>
</dbReference>
<dbReference type="Proteomes" id="UP001328107">
    <property type="component" value="Unassembled WGS sequence"/>
</dbReference>
<dbReference type="EMBL" id="BTRK01000003">
    <property type="protein sequence ID" value="GMR42139.1"/>
    <property type="molecule type" value="Genomic_DNA"/>
</dbReference>
<dbReference type="SMART" id="SM00382">
    <property type="entry name" value="AAA"/>
    <property type="match status" value="1"/>
</dbReference>
<feature type="domain" description="Helicase ATP-binding" evidence="2">
    <location>
        <begin position="338"/>
        <end position="517"/>
    </location>
</feature>
<dbReference type="Pfam" id="PF00270">
    <property type="entry name" value="DEAD"/>
    <property type="match status" value="1"/>
</dbReference>
<keyword evidence="4" id="KW-1185">Reference proteome</keyword>
<evidence type="ECO:0000313" key="4">
    <source>
        <dbReference type="Proteomes" id="UP001328107"/>
    </source>
</evidence>
<organism evidence="3 4">
    <name type="scientific">Pristionchus mayeri</name>
    <dbReference type="NCBI Taxonomy" id="1317129"/>
    <lineage>
        <taxon>Eukaryota</taxon>
        <taxon>Metazoa</taxon>
        <taxon>Ecdysozoa</taxon>
        <taxon>Nematoda</taxon>
        <taxon>Chromadorea</taxon>
        <taxon>Rhabditida</taxon>
        <taxon>Rhabditina</taxon>
        <taxon>Diplogasteromorpha</taxon>
        <taxon>Diplogasteroidea</taxon>
        <taxon>Neodiplogasteridae</taxon>
        <taxon>Pristionchus</taxon>
    </lineage>
</organism>
<dbReference type="InterPro" id="IPR003593">
    <property type="entry name" value="AAA+_ATPase"/>
</dbReference>
<dbReference type="InterPro" id="IPR051363">
    <property type="entry name" value="RLR_Helicase"/>
</dbReference>
<dbReference type="InterPro" id="IPR014001">
    <property type="entry name" value="Helicase_ATP-bd"/>
</dbReference>
<protein>
    <recommendedName>
        <fullName evidence="2">Helicase ATP-binding domain-containing protein</fullName>
    </recommendedName>
</protein>
<dbReference type="Gene3D" id="3.40.50.300">
    <property type="entry name" value="P-loop containing nucleotide triphosphate hydrolases"/>
    <property type="match status" value="2"/>
</dbReference>
<reference evidence="4" key="1">
    <citation type="submission" date="2022-10" db="EMBL/GenBank/DDBJ databases">
        <title>Genome assembly of Pristionchus species.</title>
        <authorList>
            <person name="Yoshida K."/>
            <person name="Sommer R.J."/>
        </authorList>
    </citation>
    <scope>NUCLEOTIDE SEQUENCE [LARGE SCALE GENOMIC DNA]</scope>
    <source>
        <strain evidence="4">RS5460</strain>
    </source>
</reference>
<evidence type="ECO:0000259" key="2">
    <source>
        <dbReference type="PROSITE" id="PS51192"/>
    </source>
</evidence>
<proteinExistence type="predicted"/>
<accession>A0AAN5CG08</accession>